<dbReference type="Pfam" id="PF14343">
    <property type="entry name" value="PrcB_C"/>
    <property type="match status" value="1"/>
</dbReference>
<dbReference type="Pfam" id="PF00395">
    <property type="entry name" value="SLH"/>
    <property type="match status" value="2"/>
</dbReference>
<feature type="chain" id="PRO_5038588798" evidence="1">
    <location>
        <begin position="20"/>
        <end position="425"/>
    </location>
</feature>
<sequence>MNKPLISSMIAMTIFTATATSAIASDKLIAGPIVAPNHSFVDVSDKHWASNAVYALQSLGIIHGIDANHFAPLQKVTKAQFIQMVIELGYKSGALTPRQHVAEPTEPYEDVQKTDWFYGSVVDAFDRGFIDTSVKFNPNEPIAREEAVIILSKYFSDASGSDLNLRGDVIKDYPYADVSEASLAGSNAALYLTHLGLVNGKLDNANHKVFDFKGQMTRAEAAELLYVANSKYLDLLSHKTYKEGEATFEVNKTTNGYTITGTLDKLPIDGYSIAITGHKIQGNIITVSYTITEPNPNRNDVGEVVSNYSIKTGTGANVRFNFEANQKDTDIVLTENGVTFTMVHKQDDLTIFADMGEQPTTGYAVKIKGISFEPNDVVMIQYSVQKPQPGQLQGQIVMHPTDTFSNRVDIGKNYTYRLQLIDAAE</sequence>
<protein>
    <submittedName>
        <fullName evidence="3">S-layer family protein</fullName>
    </submittedName>
</protein>
<evidence type="ECO:0000313" key="3">
    <source>
        <dbReference type="EMBL" id="REE77714.1"/>
    </source>
</evidence>
<organism evidence="3 4">
    <name type="scientific">Paenibacillus taihuensis</name>
    <dbReference type="NCBI Taxonomy" id="1156355"/>
    <lineage>
        <taxon>Bacteria</taxon>
        <taxon>Bacillati</taxon>
        <taxon>Bacillota</taxon>
        <taxon>Bacilli</taxon>
        <taxon>Bacillales</taxon>
        <taxon>Paenibacillaceae</taxon>
        <taxon>Paenibacillus</taxon>
    </lineage>
</organism>
<dbReference type="InterPro" id="IPR001119">
    <property type="entry name" value="SLH_dom"/>
</dbReference>
<accession>A0A3D9RPV0</accession>
<dbReference type="EMBL" id="QTTN01000027">
    <property type="protein sequence ID" value="REE77714.1"/>
    <property type="molecule type" value="Genomic_DNA"/>
</dbReference>
<comment type="caution">
    <text evidence="3">The sequence shown here is derived from an EMBL/GenBank/DDBJ whole genome shotgun (WGS) entry which is preliminary data.</text>
</comment>
<dbReference type="Proteomes" id="UP000256304">
    <property type="component" value="Unassembled WGS sequence"/>
</dbReference>
<dbReference type="PROSITE" id="PS51272">
    <property type="entry name" value="SLH"/>
    <property type="match status" value="2"/>
</dbReference>
<gene>
    <name evidence="3" type="ORF">A8990_12734</name>
</gene>
<evidence type="ECO:0000259" key="2">
    <source>
        <dbReference type="PROSITE" id="PS51272"/>
    </source>
</evidence>
<name>A0A3D9RPV0_9BACL</name>
<feature type="domain" description="SLH" evidence="2">
    <location>
        <begin position="36"/>
        <end position="99"/>
    </location>
</feature>
<evidence type="ECO:0000256" key="1">
    <source>
        <dbReference type="SAM" id="SignalP"/>
    </source>
</evidence>
<dbReference type="AlphaFoldDB" id="A0A3D9RPV0"/>
<feature type="domain" description="SLH" evidence="2">
    <location>
        <begin position="104"/>
        <end position="165"/>
    </location>
</feature>
<dbReference type="InterPro" id="IPR025748">
    <property type="entry name" value="PrcB_C_dom"/>
</dbReference>
<keyword evidence="4" id="KW-1185">Reference proteome</keyword>
<proteinExistence type="predicted"/>
<reference evidence="3 4" key="1">
    <citation type="submission" date="2018-08" db="EMBL/GenBank/DDBJ databases">
        <title>Genomic Encyclopedia of Type Strains, Phase III (KMG-III): the genomes of soil and plant-associated and newly described type strains.</title>
        <authorList>
            <person name="Whitman W."/>
        </authorList>
    </citation>
    <scope>NUCLEOTIDE SEQUENCE [LARGE SCALE GENOMIC DNA]</scope>
    <source>
        <strain evidence="3 4">CGMCC 1.10966</strain>
    </source>
</reference>
<dbReference type="RefSeq" id="WP_181909690.1">
    <property type="nucleotide sequence ID" value="NZ_QTTN01000027.1"/>
</dbReference>
<evidence type="ECO:0000313" key="4">
    <source>
        <dbReference type="Proteomes" id="UP000256304"/>
    </source>
</evidence>
<keyword evidence="1" id="KW-0732">Signal</keyword>
<feature type="signal peptide" evidence="1">
    <location>
        <begin position="1"/>
        <end position="19"/>
    </location>
</feature>